<feature type="domain" description="HTH araC/xylS-type" evidence="4">
    <location>
        <begin position="192"/>
        <end position="290"/>
    </location>
</feature>
<sequence length="292" mass="34433">MQKDHLPIYQIQDFEAQARKDHYFYFSSFAAHLKEHLFIREPHKHDFYIVLLITKGTGTHTIDFKAYDVKPGTVFFMTPGQVHSWQLSQDADGLVIFFTHAFYTREYPDRLLYDFPFFNALLQNSALHLTAQDEATLLPTLQLLKQEYEQALPMRNVMLSRYLDVLLIGLSRIYRPDDAEIETIATEQTLLQQLERLVNLHYKEHKPVAFYAEQLHVTAKHLNEVCKNALGRTTKELIQYRVLLEAKRLLVHADLTISQIALELGYFDTTYFFRFFKKQTCLTPEQFRAQYK</sequence>
<dbReference type="PANTHER" id="PTHR43280:SF32">
    <property type="entry name" value="TRANSCRIPTIONAL REGULATORY PROTEIN"/>
    <property type="match status" value="1"/>
</dbReference>
<dbReference type="Proteomes" id="UP000474777">
    <property type="component" value="Unassembled WGS sequence"/>
</dbReference>
<evidence type="ECO:0000259" key="4">
    <source>
        <dbReference type="PROSITE" id="PS01124"/>
    </source>
</evidence>
<gene>
    <name evidence="5" type="ORF">GXP69_12145</name>
</gene>
<evidence type="ECO:0000313" key="5">
    <source>
        <dbReference type="EMBL" id="NEM98447.1"/>
    </source>
</evidence>
<reference evidence="5 6" key="1">
    <citation type="submission" date="2020-02" db="EMBL/GenBank/DDBJ databases">
        <authorList>
            <person name="Kim M.K."/>
        </authorList>
    </citation>
    <scope>NUCLEOTIDE SEQUENCE [LARGE SCALE GENOMIC DNA]</scope>
    <source>
        <strain evidence="5 6">BT327</strain>
    </source>
</reference>
<dbReference type="InterPro" id="IPR014710">
    <property type="entry name" value="RmlC-like_jellyroll"/>
</dbReference>
<dbReference type="EMBL" id="JAAGWD010000005">
    <property type="protein sequence ID" value="NEM98447.1"/>
    <property type="molecule type" value="Genomic_DNA"/>
</dbReference>
<dbReference type="InterPro" id="IPR037923">
    <property type="entry name" value="HTH-like"/>
</dbReference>
<dbReference type="SUPFAM" id="SSF51215">
    <property type="entry name" value="Regulatory protein AraC"/>
    <property type="match status" value="1"/>
</dbReference>
<dbReference type="AlphaFoldDB" id="A0A6B3LY81"/>
<dbReference type="InterPro" id="IPR018060">
    <property type="entry name" value="HTH_AraC"/>
</dbReference>
<dbReference type="Pfam" id="PF12833">
    <property type="entry name" value="HTH_18"/>
    <property type="match status" value="1"/>
</dbReference>
<protein>
    <submittedName>
        <fullName evidence="5">Helix-turn-helix domain-containing protein</fullName>
    </submittedName>
</protein>
<keyword evidence="1" id="KW-0805">Transcription regulation</keyword>
<comment type="caution">
    <text evidence="5">The sequence shown here is derived from an EMBL/GenBank/DDBJ whole genome shotgun (WGS) entry which is preliminary data.</text>
</comment>
<dbReference type="PRINTS" id="PR00032">
    <property type="entry name" value="HTHARAC"/>
</dbReference>
<evidence type="ECO:0000256" key="1">
    <source>
        <dbReference type="ARBA" id="ARBA00023015"/>
    </source>
</evidence>
<proteinExistence type="predicted"/>
<dbReference type="InterPro" id="IPR003313">
    <property type="entry name" value="AraC-bd"/>
</dbReference>
<keyword evidence="6" id="KW-1185">Reference proteome</keyword>
<dbReference type="PANTHER" id="PTHR43280">
    <property type="entry name" value="ARAC-FAMILY TRANSCRIPTIONAL REGULATOR"/>
    <property type="match status" value="1"/>
</dbReference>
<dbReference type="Pfam" id="PF02311">
    <property type="entry name" value="AraC_binding"/>
    <property type="match status" value="1"/>
</dbReference>
<evidence type="ECO:0000256" key="2">
    <source>
        <dbReference type="ARBA" id="ARBA00023125"/>
    </source>
</evidence>
<dbReference type="Gene3D" id="1.10.10.60">
    <property type="entry name" value="Homeodomain-like"/>
    <property type="match status" value="1"/>
</dbReference>
<dbReference type="SUPFAM" id="SSF46689">
    <property type="entry name" value="Homeodomain-like"/>
    <property type="match status" value="1"/>
</dbReference>
<name>A0A6B3LY81_9BACT</name>
<dbReference type="InterPro" id="IPR009057">
    <property type="entry name" value="Homeodomain-like_sf"/>
</dbReference>
<keyword evidence="3" id="KW-0804">Transcription</keyword>
<dbReference type="SMART" id="SM00342">
    <property type="entry name" value="HTH_ARAC"/>
    <property type="match status" value="1"/>
</dbReference>
<dbReference type="RefSeq" id="WP_163915345.1">
    <property type="nucleotide sequence ID" value="NZ_JAAGWD010000005.1"/>
</dbReference>
<accession>A0A6B3LY81</accession>
<evidence type="ECO:0000313" key="6">
    <source>
        <dbReference type="Proteomes" id="UP000474777"/>
    </source>
</evidence>
<dbReference type="InterPro" id="IPR020449">
    <property type="entry name" value="Tscrpt_reg_AraC-type_HTH"/>
</dbReference>
<dbReference type="GO" id="GO:0043565">
    <property type="term" value="F:sequence-specific DNA binding"/>
    <property type="evidence" value="ECO:0007669"/>
    <property type="project" value="InterPro"/>
</dbReference>
<keyword evidence="2" id="KW-0238">DNA-binding</keyword>
<dbReference type="GO" id="GO:0003700">
    <property type="term" value="F:DNA-binding transcription factor activity"/>
    <property type="evidence" value="ECO:0007669"/>
    <property type="project" value="InterPro"/>
</dbReference>
<dbReference type="Gene3D" id="2.60.120.10">
    <property type="entry name" value="Jelly Rolls"/>
    <property type="match status" value="1"/>
</dbReference>
<organism evidence="5 6">
    <name type="scientific">Pontibacter burrus</name>
    <dbReference type="NCBI Taxonomy" id="2704466"/>
    <lineage>
        <taxon>Bacteria</taxon>
        <taxon>Pseudomonadati</taxon>
        <taxon>Bacteroidota</taxon>
        <taxon>Cytophagia</taxon>
        <taxon>Cytophagales</taxon>
        <taxon>Hymenobacteraceae</taxon>
        <taxon>Pontibacter</taxon>
    </lineage>
</organism>
<evidence type="ECO:0000256" key="3">
    <source>
        <dbReference type="ARBA" id="ARBA00023163"/>
    </source>
</evidence>
<dbReference type="PROSITE" id="PS01124">
    <property type="entry name" value="HTH_ARAC_FAMILY_2"/>
    <property type="match status" value="1"/>
</dbReference>